<dbReference type="PANTHER" id="PTHR11799:SF12">
    <property type="entry name" value="PARAOXONASE-RELATED"/>
    <property type="match status" value="1"/>
</dbReference>
<feature type="binding site" evidence="6">
    <location>
        <position position="160"/>
    </location>
    <ligand>
        <name>Ca(2+)</name>
        <dbReference type="ChEBI" id="CHEBI:29108"/>
        <label>1</label>
        <note>catalytic</note>
    </ligand>
</feature>
<keyword evidence="3" id="KW-1015">Disulfide bond</keyword>
<evidence type="ECO:0000256" key="2">
    <source>
        <dbReference type="ARBA" id="ARBA00022801"/>
    </source>
</evidence>
<evidence type="ECO:0000313" key="9">
    <source>
        <dbReference type="Proteomes" id="UP001431209"/>
    </source>
</evidence>
<dbReference type="Gene3D" id="2.120.10.30">
    <property type="entry name" value="TolB, C-terminal domain"/>
    <property type="match status" value="1"/>
</dbReference>
<evidence type="ECO:0000313" key="8">
    <source>
        <dbReference type="EMBL" id="KAL0489315.1"/>
    </source>
</evidence>
<evidence type="ECO:0000256" key="7">
    <source>
        <dbReference type="SAM" id="SignalP"/>
    </source>
</evidence>
<evidence type="ECO:0000256" key="3">
    <source>
        <dbReference type="ARBA" id="ARBA00023157"/>
    </source>
</evidence>
<keyword evidence="4" id="KW-0325">Glycoprotein</keyword>
<feature type="active site" description="Proton acceptor" evidence="5">
    <location>
        <position position="90"/>
    </location>
</feature>
<organism evidence="8 9">
    <name type="scientific">Acrasis kona</name>
    <dbReference type="NCBI Taxonomy" id="1008807"/>
    <lineage>
        <taxon>Eukaryota</taxon>
        <taxon>Discoba</taxon>
        <taxon>Heterolobosea</taxon>
        <taxon>Tetramitia</taxon>
        <taxon>Eutetramitia</taxon>
        <taxon>Acrasidae</taxon>
        <taxon>Acrasis</taxon>
    </lineage>
</organism>
<evidence type="ECO:0008006" key="10">
    <source>
        <dbReference type="Google" id="ProtNLM"/>
    </source>
</evidence>
<evidence type="ECO:0000256" key="5">
    <source>
        <dbReference type="PIRSR" id="PIRSR602640-1"/>
    </source>
</evidence>
<evidence type="ECO:0000256" key="1">
    <source>
        <dbReference type="ARBA" id="ARBA00008595"/>
    </source>
</evidence>
<dbReference type="PANTHER" id="PTHR11799">
    <property type="entry name" value="PARAOXONASE"/>
    <property type="match status" value="1"/>
</dbReference>
<keyword evidence="6" id="KW-0479">Metal-binding</keyword>
<dbReference type="InterPro" id="IPR011042">
    <property type="entry name" value="6-blade_b-propeller_TolB-like"/>
</dbReference>
<keyword evidence="7" id="KW-0732">Signal</keyword>
<evidence type="ECO:0000256" key="6">
    <source>
        <dbReference type="PIRSR" id="PIRSR602640-2"/>
    </source>
</evidence>
<feature type="binding site" evidence="6">
    <location>
        <position position="222"/>
    </location>
    <ligand>
        <name>Ca(2+)</name>
        <dbReference type="ChEBI" id="CHEBI:29108"/>
        <label>1</label>
        <note>catalytic</note>
    </ligand>
</feature>
<comment type="similarity">
    <text evidence="1">Belongs to the paraoxonase family.</text>
</comment>
<reference evidence="8 9" key="1">
    <citation type="submission" date="2024-03" db="EMBL/GenBank/DDBJ databases">
        <title>The Acrasis kona genome and developmental transcriptomes reveal deep origins of eukaryotic multicellular pathways.</title>
        <authorList>
            <person name="Sheikh S."/>
            <person name="Fu C.-J."/>
            <person name="Brown M.W."/>
            <person name="Baldauf S.L."/>
        </authorList>
    </citation>
    <scope>NUCLEOTIDE SEQUENCE [LARGE SCALE GENOMIC DNA]</scope>
    <source>
        <strain evidence="8 9">ATCC MYA-3509</strain>
    </source>
</reference>
<dbReference type="Pfam" id="PF01731">
    <property type="entry name" value="Arylesterase"/>
    <property type="match status" value="1"/>
</dbReference>
<gene>
    <name evidence="8" type="ORF">AKO1_010649</name>
</gene>
<protein>
    <recommendedName>
        <fullName evidence="10">Serum paraoxonase/arylesterase</fullName>
    </recommendedName>
</protein>
<sequence>MPSMITNAFLFILVFIGASLYGPIKRSGIFRGITKINVEGSKTIPLVQCEDLHVHNGLVYTACQHSDRAQDRTKWFPPMGIFDVIDFHTHGIGLYPDAENLFIFAVNHLPNPDHIKDPQSPAARSQIEIFKVSLPVDGSLPTTATHVKSVLHPAIRTPNDILPTGPSSFYVTNDHFYRDGFMRVLEDVSGPNYGRWSDSVHVDASGTKTVAHQVVSGLHNNNGIMRGMDNEVIIMSAAGGTMYRLKDDPVSKNLTLIKDVPLDSSTY</sequence>
<accession>A0AAW2ZKJ7</accession>
<comment type="cofactor">
    <cofactor evidence="6">
        <name>Ca(2+)</name>
        <dbReference type="ChEBI" id="CHEBI:29108"/>
    </cofactor>
    <text evidence="6">Binds 2 calcium ions per subunit.</text>
</comment>
<dbReference type="GO" id="GO:0004064">
    <property type="term" value="F:arylesterase activity"/>
    <property type="evidence" value="ECO:0007669"/>
    <property type="project" value="InterPro"/>
</dbReference>
<dbReference type="AlphaFoldDB" id="A0AAW2ZKJ7"/>
<feature type="chain" id="PRO_5043520316" description="Serum paraoxonase/arylesterase" evidence="7">
    <location>
        <begin position="22"/>
        <end position="267"/>
    </location>
</feature>
<name>A0AAW2ZKJ7_9EUKA</name>
<proteinExistence type="inferred from homology"/>
<dbReference type="InterPro" id="IPR002640">
    <property type="entry name" value="Arylesterase"/>
</dbReference>
<feature type="signal peptide" evidence="7">
    <location>
        <begin position="1"/>
        <end position="21"/>
    </location>
</feature>
<keyword evidence="9" id="KW-1185">Reference proteome</keyword>
<keyword evidence="6" id="KW-0106">Calcium</keyword>
<dbReference type="InterPro" id="IPR051288">
    <property type="entry name" value="Serum_paraoxonase/arylesterase"/>
</dbReference>
<comment type="caution">
    <text evidence="8">The sequence shown here is derived from an EMBL/GenBank/DDBJ whole genome shotgun (WGS) entry which is preliminary data.</text>
</comment>
<dbReference type="EMBL" id="JAOPGA020001545">
    <property type="protein sequence ID" value="KAL0489315.1"/>
    <property type="molecule type" value="Genomic_DNA"/>
</dbReference>
<feature type="binding site" evidence="6">
    <location>
        <position position="92"/>
    </location>
    <ligand>
        <name>Ca(2+)</name>
        <dbReference type="ChEBI" id="CHEBI:29108"/>
        <label>1</label>
        <note>catalytic</note>
    </ligand>
</feature>
<feature type="binding site" evidence="6">
    <location>
        <position position="159"/>
    </location>
    <ligand>
        <name>Ca(2+)</name>
        <dbReference type="ChEBI" id="CHEBI:29108"/>
        <label>1</label>
        <note>catalytic</note>
    </ligand>
</feature>
<dbReference type="GO" id="GO:0046872">
    <property type="term" value="F:metal ion binding"/>
    <property type="evidence" value="ECO:0007669"/>
    <property type="project" value="UniProtKB-KW"/>
</dbReference>
<dbReference type="Proteomes" id="UP001431209">
    <property type="component" value="Unassembled WGS sequence"/>
</dbReference>
<evidence type="ECO:0000256" key="4">
    <source>
        <dbReference type="ARBA" id="ARBA00023180"/>
    </source>
</evidence>
<keyword evidence="2" id="KW-0378">Hydrolase</keyword>